<proteinExistence type="inferred from homology"/>
<dbReference type="RefSeq" id="WP_047762943.1">
    <property type="nucleotide sequence ID" value="NZ_LAQL01000003.1"/>
</dbReference>
<keyword evidence="4" id="KW-0472">Membrane</keyword>
<reference evidence="7 8" key="1">
    <citation type="submission" date="2015-03" db="EMBL/GenBank/DDBJ databases">
        <title>Genome Sequence of Kiloniella spongiae MEBiC09566, isolated from a marine sponge.</title>
        <authorList>
            <person name="Shao Z."/>
            <person name="Wang L."/>
            <person name="Li X."/>
        </authorList>
    </citation>
    <scope>NUCLEOTIDE SEQUENCE [LARGE SCALE GENOMIC DNA]</scope>
    <source>
        <strain evidence="7 8">MEBiC09566</strain>
    </source>
</reference>
<evidence type="ECO:0008006" key="9">
    <source>
        <dbReference type="Google" id="ProtNLM"/>
    </source>
</evidence>
<keyword evidence="5" id="KW-0998">Cell outer membrane</keyword>
<accession>A0A0H2MGU2</accession>
<dbReference type="EMBL" id="LAQL01000003">
    <property type="protein sequence ID" value="KLN61608.1"/>
    <property type="molecule type" value="Genomic_DNA"/>
</dbReference>
<dbReference type="GO" id="GO:0009279">
    <property type="term" value="C:cell outer membrane"/>
    <property type="evidence" value="ECO:0007669"/>
    <property type="project" value="UniProtKB-SubCell"/>
</dbReference>
<dbReference type="Pfam" id="PF06629">
    <property type="entry name" value="MipA"/>
    <property type="match status" value="1"/>
</dbReference>
<dbReference type="SUPFAM" id="SSF56935">
    <property type="entry name" value="Porins"/>
    <property type="match status" value="1"/>
</dbReference>
<evidence type="ECO:0000313" key="7">
    <source>
        <dbReference type="EMBL" id="KLN61608.1"/>
    </source>
</evidence>
<comment type="similarity">
    <text evidence="2">Belongs to the MipA/OmpV family.</text>
</comment>
<dbReference type="OrthoDB" id="5462484at2"/>
<evidence type="ECO:0000256" key="6">
    <source>
        <dbReference type="SAM" id="SignalP"/>
    </source>
</evidence>
<feature type="signal peptide" evidence="6">
    <location>
        <begin position="1"/>
        <end position="28"/>
    </location>
</feature>
<feature type="chain" id="PRO_5002596981" description="Structural protein MipA" evidence="6">
    <location>
        <begin position="29"/>
        <end position="276"/>
    </location>
</feature>
<protein>
    <recommendedName>
        <fullName evidence="9">Structural protein MipA</fullName>
    </recommendedName>
</protein>
<evidence type="ECO:0000313" key="8">
    <source>
        <dbReference type="Proteomes" id="UP000035444"/>
    </source>
</evidence>
<dbReference type="PANTHER" id="PTHR38776:SF1">
    <property type="entry name" value="MLTA-INTERACTING PROTEIN-RELATED"/>
    <property type="match status" value="1"/>
</dbReference>
<organism evidence="7 8">
    <name type="scientific">Kiloniella spongiae</name>
    <dbReference type="NCBI Taxonomy" id="1489064"/>
    <lineage>
        <taxon>Bacteria</taxon>
        <taxon>Pseudomonadati</taxon>
        <taxon>Pseudomonadota</taxon>
        <taxon>Alphaproteobacteria</taxon>
        <taxon>Rhodospirillales</taxon>
        <taxon>Kiloniellaceae</taxon>
        <taxon>Kiloniella</taxon>
    </lineage>
</organism>
<dbReference type="PANTHER" id="PTHR38776">
    <property type="entry name" value="MLTA-INTERACTING PROTEIN-RELATED"/>
    <property type="match status" value="1"/>
</dbReference>
<evidence type="ECO:0000256" key="1">
    <source>
        <dbReference type="ARBA" id="ARBA00004442"/>
    </source>
</evidence>
<keyword evidence="3 6" id="KW-0732">Signal</keyword>
<gene>
    <name evidence="7" type="ORF">WH96_04485</name>
</gene>
<dbReference type="Proteomes" id="UP000035444">
    <property type="component" value="Unassembled WGS sequence"/>
</dbReference>
<name>A0A0H2MGU2_9PROT</name>
<dbReference type="PATRIC" id="fig|1489064.4.peg.2089"/>
<comment type="caution">
    <text evidence="7">The sequence shown here is derived from an EMBL/GenBank/DDBJ whole genome shotgun (WGS) entry which is preliminary data.</text>
</comment>
<comment type="subcellular location">
    <subcellularLocation>
        <location evidence="1">Cell outer membrane</location>
    </subcellularLocation>
</comment>
<dbReference type="InterPro" id="IPR010583">
    <property type="entry name" value="MipA"/>
</dbReference>
<evidence type="ECO:0000256" key="3">
    <source>
        <dbReference type="ARBA" id="ARBA00022729"/>
    </source>
</evidence>
<dbReference type="AlphaFoldDB" id="A0A0H2MGU2"/>
<dbReference type="STRING" id="1489064.WH96_04485"/>
<keyword evidence="8" id="KW-1185">Reference proteome</keyword>
<evidence type="ECO:0000256" key="4">
    <source>
        <dbReference type="ARBA" id="ARBA00023136"/>
    </source>
</evidence>
<sequence length="276" mass="29782">MKVHKSRSFPLVLGMMTAALFTVNSALSDEVTIPTNSDVWDLELGAVGGFSPDYEGSDDYELMGLPYVHAAWKDTIVLTTRDGGPGLYLQHEIWDDFSVRGGVRYEFGRDENDNDNDALEGLGDLDVGAVAVGALAYEYGPVEFSAELASDLTGDREGTRATLAADYRMMVLENKGRFSFGPSITWADDNYMENTFGISGAQAAASRNNYAVYNAESGIKDVGLNASFSYALTENVSVLATGGYSRLLGDAADSPIVDDEGSANQFSSMLGLVYRW</sequence>
<evidence type="ECO:0000256" key="5">
    <source>
        <dbReference type="ARBA" id="ARBA00023237"/>
    </source>
</evidence>
<evidence type="ECO:0000256" key="2">
    <source>
        <dbReference type="ARBA" id="ARBA00005722"/>
    </source>
</evidence>